<evidence type="ECO:0000256" key="1">
    <source>
        <dbReference type="SAM" id="MobiDB-lite"/>
    </source>
</evidence>
<accession>A0A427B7J5</accession>
<sequence length="266" mass="30187">MFYLVQKADIGGTEKIKEKECSVKIEVGTKDNIRKIDCLNWGSKPNMKRARICSATYGEASWSTDGANTWQEKAGYFCPEDDLEHKRMKHYREGHSTGSHRDQSMDGRSPFKVQPFANGYLHEQQQRYGVNYGIVMSESIRCTERSFFPVDSGPLRNNVVENFRYFISREDEASRESDDTPDLELSLGGKKQSLKKEIFASFHPSVDKGRLYKLSGSTFSKDDMSARLSRSLASPDMEKKNTENPVPKELRGSNTFLNLFGGSTDT</sequence>
<dbReference type="AlphaFoldDB" id="A0A427B7J5"/>
<evidence type="ECO:0000313" key="2">
    <source>
        <dbReference type="EMBL" id="RRT84406.1"/>
    </source>
</evidence>
<comment type="caution">
    <text evidence="2">The sequence shown here is derived from an EMBL/GenBank/DDBJ whole genome shotgun (WGS) entry which is preliminary data.</text>
</comment>
<reference evidence="2 3" key="1">
    <citation type="journal article" date="2014" name="Agronomy (Basel)">
        <title>A Draft Genome Sequence for Ensete ventricosum, the Drought-Tolerant Tree Against Hunger.</title>
        <authorList>
            <person name="Harrison J."/>
            <person name="Moore K.A."/>
            <person name="Paszkiewicz K."/>
            <person name="Jones T."/>
            <person name="Grant M."/>
            <person name="Ambacheew D."/>
            <person name="Muzemil S."/>
            <person name="Studholme D.J."/>
        </authorList>
    </citation>
    <scope>NUCLEOTIDE SEQUENCE [LARGE SCALE GENOMIC DNA]</scope>
</reference>
<feature type="region of interest" description="Disordered" evidence="1">
    <location>
        <begin position="222"/>
        <end position="266"/>
    </location>
</feature>
<protein>
    <submittedName>
        <fullName evidence="2">Uncharacterized protein</fullName>
    </submittedName>
</protein>
<feature type="compositionally biased region" description="Basic and acidic residues" evidence="1">
    <location>
        <begin position="236"/>
        <end position="251"/>
    </location>
</feature>
<proteinExistence type="predicted"/>
<dbReference type="EMBL" id="AMZH03000310">
    <property type="protein sequence ID" value="RRT84406.1"/>
    <property type="molecule type" value="Genomic_DNA"/>
</dbReference>
<dbReference type="Proteomes" id="UP000287651">
    <property type="component" value="Unassembled WGS sequence"/>
</dbReference>
<evidence type="ECO:0000313" key="3">
    <source>
        <dbReference type="Proteomes" id="UP000287651"/>
    </source>
</evidence>
<organism evidence="2 3">
    <name type="scientific">Ensete ventricosum</name>
    <name type="common">Abyssinian banana</name>
    <name type="synonym">Musa ensete</name>
    <dbReference type="NCBI Taxonomy" id="4639"/>
    <lineage>
        <taxon>Eukaryota</taxon>
        <taxon>Viridiplantae</taxon>
        <taxon>Streptophyta</taxon>
        <taxon>Embryophyta</taxon>
        <taxon>Tracheophyta</taxon>
        <taxon>Spermatophyta</taxon>
        <taxon>Magnoliopsida</taxon>
        <taxon>Liliopsida</taxon>
        <taxon>Zingiberales</taxon>
        <taxon>Musaceae</taxon>
        <taxon>Ensete</taxon>
    </lineage>
</organism>
<name>A0A427B7J5_ENSVE</name>
<feature type="compositionally biased region" description="Polar residues" evidence="1">
    <location>
        <begin position="252"/>
        <end position="266"/>
    </location>
</feature>
<gene>
    <name evidence="2" type="ORF">B296_00005715</name>
</gene>